<name>A0A1G6VTR2_9FLAO</name>
<keyword evidence="2" id="KW-1185">Reference proteome</keyword>
<organism evidence="1 2">
    <name type="scientific">Pricia antarctica</name>
    <dbReference type="NCBI Taxonomy" id="641691"/>
    <lineage>
        <taxon>Bacteria</taxon>
        <taxon>Pseudomonadati</taxon>
        <taxon>Bacteroidota</taxon>
        <taxon>Flavobacteriia</taxon>
        <taxon>Flavobacteriales</taxon>
        <taxon>Flavobacteriaceae</taxon>
        <taxon>Pricia</taxon>
    </lineage>
</organism>
<proteinExistence type="predicted"/>
<evidence type="ECO:0000313" key="1">
    <source>
        <dbReference type="EMBL" id="SDD56377.1"/>
    </source>
</evidence>
<accession>A0A1G6VTR2</accession>
<protein>
    <submittedName>
        <fullName evidence="1">Uncharacterized protein</fullName>
    </submittedName>
</protein>
<dbReference type="STRING" id="641691.SAMN05421636_10146"/>
<dbReference type="Proteomes" id="UP000199109">
    <property type="component" value="Unassembled WGS sequence"/>
</dbReference>
<reference evidence="1 2" key="1">
    <citation type="submission" date="2016-10" db="EMBL/GenBank/DDBJ databases">
        <authorList>
            <person name="de Groot N.N."/>
        </authorList>
    </citation>
    <scope>NUCLEOTIDE SEQUENCE [LARGE SCALE GENOMIC DNA]</scope>
    <source>
        <strain evidence="1 2">DSM 23421</strain>
    </source>
</reference>
<gene>
    <name evidence="1" type="ORF">SAMN05421636_10146</name>
</gene>
<dbReference type="EMBL" id="FNAO01000001">
    <property type="protein sequence ID" value="SDD56377.1"/>
    <property type="molecule type" value="Genomic_DNA"/>
</dbReference>
<dbReference type="AlphaFoldDB" id="A0A1G6VTR2"/>
<sequence length="38" mass="4338">MGFGYKNPPNQQNDIKEASEQIEQGLTTACETFILKHR</sequence>
<evidence type="ECO:0000313" key="2">
    <source>
        <dbReference type="Proteomes" id="UP000199109"/>
    </source>
</evidence>